<dbReference type="SMART" id="SM00563">
    <property type="entry name" value="PlsC"/>
    <property type="match status" value="1"/>
</dbReference>
<evidence type="ECO:0000256" key="4">
    <source>
        <dbReference type="SAM" id="Phobius"/>
    </source>
</evidence>
<dbReference type="GeneID" id="300265117"/>
<feature type="domain" description="Phospholipid/glycerol acyltransferase" evidence="5">
    <location>
        <begin position="73"/>
        <end position="187"/>
    </location>
</feature>
<keyword evidence="4" id="KW-0472">Membrane</keyword>
<keyword evidence="4" id="KW-0812">Transmembrane</keyword>
<keyword evidence="4" id="KW-1133">Transmembrane helix</keyword>
<dbReference type="AlphaFoldDB" id="A0A2X2CXA7"/>
<dbReference type="SUPFAM" id="SSF69593">
    <property type="entry name" value="Glycerol-3-phosphate (1)-acyltransferase"/>
    <property type="match status" value="1"/>
</dbReference>
<evidence type="ECO:0000313" key="7">
    <source>
        <dbReference type="EMBL" id="SPZ12678.1"/>
    </source>
</evidence>
<keyword evidence="2 7" id="KW-0808">Transferase</keyword>
<dbReference type="GO" id="GO:0003841">
    <property type="term" value="F:1-acylglycerol-3-phosphate O-acyltransferase activity"/>
    <property type="evidence" value="ECO:0007669"/>
    <property type="project" value="UniProtKB-EC"/>
</dbReference>
<protein>
    <submittedName>
        <fullName evidence="6">1-acyl-sn-glycerol-3-phosphate acyltransferase</fullName>
    </submittedName>
    <submittedName>
        <fullName evidence="7">Phospholipid/glycerol acyltransferase</fullName>
        <ecNumber evidence="7">2.3.1.51</ecNumber>
    </submittedName>
</protein>
<dbReference type="PANTHER" id="PTHR10434:SF40">
    <property type="entry name" value="1-ACYL-SN-GLYCEROL-3-PHOSPHATE ACYLTRANSFERASE"/>
    <property type="match status" value="1"/>
</dbReference>
<dbReference type="InterPro" id="IPR002123">
    <property type="entry name" value="Plipid/glycerol_acylTrfase"/>
</dbReference>
<dbReference type="CDD" id="cd07989">
    <property type="entry name" value="LPLAT_AGPAT-like"/>
    <property type="match status" value="1"/>
</dbReference>
<comment type="pathway">
    <text evidence="1">Lipid metabolism.</text>
</comment>
<dbReference type="EMBL" id="JADMCD010000006">
    <property type="protein sequence ID" value="MBF8641627.1"/>
    <property type="molecule type" value="Genomic_DNA"/>
</dbReference>
<dbReference type="RefSeq" id="WP_010796349.1">
    <property type="nucleotide sequence ID" value="NZ_CP053063.1"/>
</dbReference>
<evidence type="ECO:0000313" key="9">
    <source>
        <dbReference type="Proteomes" id="UP000626180"/>
    </source>
</evidence>
<dbReference type="PANTHER" id="PTHR10434">
    <property type="entry name" value="1-ACYL-SN-GLYCEROL-3-PHOSPHATE ACYLTRANSFERASE"/>
    <property type="match status" value="1"/>
</dbReference>
<dbReference type="Proteomes" id="UP000250443">
    <property type="component" value="Unassembled WGS sequence"/>
</dbReference>
<reference evidence="7 8" key="1">
    <citation type="submission" date="2018-06" db="EMBL/GenBank/DDBJ databases">
        <authorList>
            <consortium name="Pathogen Informatics"/>
            <person name="Doyle S."/>
        </authorList>
    </citation>
    <scope>NUCLEOTIDE SEQUENCE [LARGE SCALE GENOMIC DNA]</scope>
    <source>
        <strain evidence="7 8">NCTC11842</strain>
    </source>
</reference>
<evidence type="ECO:0000313" key="6">
    <source>
        <dbReference type="EMBL" id="MBF8641627.1"/>
    </source>
</evidence>
<feature type="transmembrane region" description="Helical" evidence="4">
    <location>
        <begin position="7"/>
        <end position="33"/>
    </location>
</feature>
<reference evidence="6 9" key="2">
    <citation type="submission" date="2020-10" db="EMBL/GenBank/DDBJ databases">
        <title>Genome sequences of Pseudomonas isolates.</title>
        <authorList>
            <person name="Wessels L."/>
            <person name="Reich F."/>
            <person name="Hammerl J."/>
        </authorList>
    </citation>
    <scope>NUCLEOTIDE SEQUENCE [LARGE SCALE GENOMIC DNA]</scope>
    <source>
        <strain evidence="6 9">20-MO00624-0</strain>
    </source>
</reference>
<evidence type="ECO:0000256" key="2">
    <source>
        <dbReference type="ARBA" id="ARBA00022679"/>
    </source>
</evidence>
<dbReference type="EC" id="2.3.1.51" evidence="7"/>
<evidence type="ECO:0000256" key="3">
    <source>
        <dbReference type="ARBA" id="ARBA00023315"/>
    </source>
</evidence>
<keyword evidence="9" id="KW-1185">Reference proteome</keyword>
<keyword evidence="3 7" id="KW-0012">Acyltransferase</keyword>
<name>A0A2X2CXA7_PSELU</name>
<accession>A0A2X2CXA7</accession>
<gene>
    <name evidence="7" type="primary">plsC</name>
    <name evidence="6" type="ORF">IRZ65_13150</name>
    <name evidence="7" type="ORF">NCTC11842_04612</name>
</gene>
<dbReference type="Proteomes" id="UP000626180">
    <property type="component" value="Unassembled WGS sequence"/>
</dbReference>
<dbReference type="EMBL" id="UAUF01000014">
    <property type="protein sequence ID" value="SPZ12678.1"/>
    <property type="molecule type" value="Genomic_DNA"/>
</dbReference>
<organism evidence="7 8">
    <name type="scientific">Pseudomonas luteola</name>
    <dbReference type="NCBI Taxonomy" id="47886"/>
    <lineage>
        <taxon>Bacteria</taxon>
        <taxon>Pseudomonadati</taxon>
        <taxon>Pseudomonadota</taxon>
        <taxon>Gammaproteobacteria</taxon>
        <taxon>Pseudomonadales</taxon>
        <taxon>Pseudomonadaceae</taxon>
        <taxon>Pseudomonas</taxon>
    </lineage>
</organism>
<evidence type="ECO:0000313" key="8">
    <source>
        <dbReference type="Proteomes" id="UP000250443"/>
    </source>
</evidence>
<dbReference type="GO" id="GO:0006654">
    <property type="term" value="P:phosphatidic acid biosynthetic process"/>
    <property type="evidence" value="ECO:0007669"/>
    <property type="project" value="TreeGrafter"/>
</dbReference>
<proteinExistence type="predicted"/>
<dbReference type="Pfam" id="PF01553">
    <property type="entry name" value="Acyltransferase"/>
    <property type="match status" value="1"/>
</dbReference>
<evidence type="ECO:0000259" key="5">
    <source>
        <dbReference type="SMART" id="SM00563"/>
    </source>
</evidence>
<sequence>MRVLRTVIFYILLGTSGIIWSCVSLLVAPLLSYRARYRFIVKAWTGFAVWLAKVVCGIRYEISGLENIPKTPCIIIANHQSTWETFFLSALFEPTSQVIKRELLKVPFFGWAFALLKPIAIDRNNGKVALQQITEQGGRYIKQGCWVLIFPQGTRVSPGETGKFSRGGAALACALNVPVLPIAHNAGEYWPNKSWVKRPGTIKVIIGPALSPNGSDPRAIVDLNTRSQSFIDQALASISPVHNSALTEPPVRPATNS</sequence>
<evidence type="ECO:0000256" key="1">
    <source>
        <dbReference type="ARBA" id="ARBA00005189"/>
    </source>
</evidence>